<dbReference type="Gene3D" id="1.10.8.60">
    <property type="match status" value="1"/>
</dbReference>
<dbReference type="Proteomes" id="UP000295142">
    <property type="component" value="Unassembled WGS sequence"/>
</dbReference>
<sequence length="236" mass="24722">MTTRTPPDMIRQLAFDLPVRPARGRAAFFVAPANDLAVAQIEAWRDWPGGKLALIGPEASGKTHLAHVWAELTGAPVVQAAALDGTDLPALAASGAVAVENGDRIGGDGPAEAALFHLHNLMQAGGGALLLTARTPPRDWAIALPDLASRMQATATVHLSPPDDALLAAVLVKLFADRQLAVKPELIGYLVERMERSFAAAAETVAAIDREALATGHRPGIRLARAVLDKTGPEGR</sequence>
<keyword evidence="2" id="KW-1185">Reference proteome</keyword>
<dbReference type="SUPFAM" id="SSF52540">
    <property type="entry name" value="P-loop containing nucleoside triphosphate hydrolases"/>
    <property type="match status" value="1"/>
</dbReference>
<dbReference type="PANTHER" id="PTHR30050">
    <property type="entry name" value="CHROMOSOMAL REPLICATION INITIATOR PROTEIN DNAA"/>
    <property type="match status" value="1"/>
</dbReference>
<dbReference type="InterPro" id="IPR027417">
    <property type="entry name" value="P-loop_NTPase"/>
</dbReference>
<protein>
    <submittedName>
        <fullName evidence="1">DnaA protein</fullName>
    </submittedName>
</protein>
<dbReference type="GO" id="GO:0005886">
    <property type="term" value="C:plasma membrane"/>
    <property type="evidence" value="ECO:0007669"/>
    <property type="project" value="TreeGrafter"/>
</dbReference>
<gene>
    <name evidence="1" type="ORF">EV655_1169</name>
</gene>
<reference evidence="1 2" key="1">
    <citation type="submission" date="2019-03" db="EMBL/GenBank/DDBJ databases">
        <title>Genomic Encyclopedia of Type Strains, Phase IV (KMG-IV): sequencing the most valuable type-strain genomes for metagenomic binning, comparative biology and taxonomic classification.</title>
        <authorList>
            <person name="Goeker M."/>
        </authorList>
    </citation>
    <scope>NUCLEOTIDE SEQUENCE [LARGE SCALE GENOMIC DNA]</scope>
    <source>
        <strain evidence="1 2">DSM 4868</strain>
    </source>
</reference>
<dbReference type="PANTHER" id="PTHR30050:SF5">
    <property type="entry name" value="DNAA REGULATORY INACTIVATOR HDA"/>
    <property type="match status" value="1"/>
</dbReference>
<dbReference type="GO" id="GO:0003688">
    <property type="term" value="F:DNA replication origin binding"/>
    <property type="evidence" value="ECO:0007669"/>
    <property type="project" value="TreeGrafter"/>
</dbReference>
<name>A0A4R2K7G1_9RHOB</name>
<accession>A0A4R2K7G1</accession>
<dbReference type="AlphaFoldDB" id="A0A4R2K7G1"/>
<dbReference type="Gene3D" id="3.40.50.300">
    <property type="entry name" value="P-loop containing nucleotide triphosphate hydrolases"/>
    <property type="match status" value="1"/>
</dbReference>
<organism evidence="1 2">
    <name type="scientific">Rhodovulum euryhalinum</name>
    <dbReference type="NCBI Taxonomy" id="35805"/>
    <lineage>
        <taxon>Bacteria</taxon>
        <taxon>Pseudomonadati</taxon>
        <taxon>Pseudomonadota</taxon>
        <taxon>Alphaproteobacteria</taxon>
        <taxon>Rhodobacterales</taxon>
        <taxon>Paracoccaceae</taxon>
        <taxon>Rhodovulum</taxon>
    </lineage>
</organism>
<dbReference type="GO" id="GO:0006270">
    <property type="term" value="P:DNA replication initiation"/>
    <property type="evidence" value="ECO:0007669"/>
    <property type="project" value="TreeGrafter"/>
</dbReference>
<comment type="caution">
    <text evidence="1">The sequence shown here is derived from an EMBL/GenBank/DDBJ whole genome shotgun (WGS) entry which is preliminary data.</text>
</comment>
<dbReference type="EMBL" id="SLWW01000016">
    <property type="protein sequence ID" value="TCO69281.1"/>
    <property type="molecule type" value="Genomic_DNA"/>
</dbReference>
<proteinExistence type="predicted"/>
<evidence type="ECO:0000313" key="1">
    <source>
        <dbReference type="EMBL" id="TCO69281.1"/>
    </source>
</evidence>
<evidence type="ECO:0000313" key="2">
    <source>
        <dbReference type="Proteomes" id="UP000295142"/>
    </source>
</evidence>